<dbReference type="InterPro" id="IPR010372">
    <property type="entry name" value="DNA_pol3_delta_N"/>
</dbReference>
<dbReference type="Gene3D" id="1.20.272.10">
    <property type="match status" value="1"/>
</dbReference>
<keyword evidence="5" id="KW-0235">DNA replication</keyword>
<dbReference type="GO" id="GO:0003677">
    <property type="term" value="F:DNA binding"/>
    <property type="evidence" value="ECO:0007669"/>
    <property type="project" value="InterPro"/>
</dbReference>
<dbReference type="SUPFAM" id="SSF52540">
    <property type="entry name" value="P-loop containing nucleoside triphosphate hydrolases"/>
    <property type="match status" value="1"/>
</dbReference>
<comment type="catalytic activity">
    <reaction evidence="8">
        <text>DNA(n) + a 2'-deoxyribonucleoside 5'-triphosphate = DNA(n+1) + diphosphate</text>
        <dbReference type="Rhea" id="RHEA:22508"/>
        <dbReference type="Rhea" id="RHEA-COMP:17339"/>
        <dbReference type="Rhea" id="RHEA-COMP:17340"/>
        <dbReference type="ChEBI" id="CHEBI:33019"/>
        <dbReference type="ChEBI" id="CHEBI:61560"/>
        <dbReference type="ChEBI" id="CHEBI:173112"/>
        <dbReference type="EC" id="2.7.7.7"/>
    </reaction>
</comment>
<evidence type="ECO:0000313" key="12">
    <source>
        <dbReference type="Proteomes" id="UP000077317"/>
    </source>
</evidence>
<evidence type="ECO:0000256" key="3">
    <source>
        <dbReference type="ARBA" id="ARBA00022679"/>
    </source>
</evidence>
<dbReference type="InterPro" id="IPR005790">
    <property type="entry name" value="DNA_polIII_delta"/>
</dbReference>
<dbReference type="InterPro" id="IPR008921">
    <property type="entry name" value="DNA_pol3_clamp-load_cplx_C"/>
</dbReference>
<evidence type="ECO:0000256" key="1">
    <source>
        <dbReference type="ARBA" id="ARBA00012417"/>
    </source>
</evidence>
<keyword evidence="6" id="KW-0239">DNA-directed DNA polymerase</keyword>
<dbReference type="EC" id="2.7.7.7" evidence="1"/>
<evidence type="ECO:0000259" key="10">
    <source>
        <dbReference type="Pfam" id="PF21694"/>
    </source>
</evidence>
<organism evidence="11 12">
    <name type="scientific">Streptococcus pantholopis</name>
    <dbReference type="NCBI Taxonomy" id="1811193"/>
    <lineage>
        <taxon>Bacteria</taxon>
        <taxon>Bacillati</taxon>
        <taxon>Bacillota</taxon>
        <taxon>Bacilli</taxon>
        <taxon>Lactobacillales</taxon>
        <taxon>Streptococcaceae</taxon>
        <taxon>Streptococcus</taxon>
    </lineage>
</organism>
<keyword evidence="4" id="KW-0548">Nucleotidyltransferase</keyword>
<proteinExistence type="inferred from homology"/>
<accession>A0A172Q889</accession>
<evidence type="ECO:0000256" key="7">
    <source>
        <dbReference type="ARBA" id="ARBA00034754"/>
    </source>
</evidence>
<dbReference type="GO" id="GO:0003887">
    <property type="term" value="F:DNA-directed DNA polymerase activity"/>
    <property type="evidence" value="ECO:0007669"/>
    <property type="project" value="UniProtKB-KW"/>
</dbReference>
<dbReference type="InterPro" id="IPR048466">
    <property type="entry name" value="DNA_pol3_delta-like_C"/>
</dbReference>
<evidence type="ECO:0000259" key="9">
    <source>
        <dbReference type="Pfam" id="PF06144"/>
    </source>
</evidence>
<dbReference type="AlphaFoldDB" id="A0A172Q889"/>
<dbReference type="STRING" id="1811193.A0O21_06505"/>
<keyword evidence="12" id="KW-1185">Reference proteome</keyword>
<dbReference type="RefSeq" id="WP_067063180.1">
    <property type="nucleotide sequence ID" value="NZ_CP014699.1"/>
</dbReference>
<dbReference type="EMBL" id="CP014699">
    <property type="protein sequence ID" value="AND79699.1"/>
    <property type="molecule type" value="Genomic_DNA"/>
</dbReference>
<dbReference type="PANTHER" id="PTHR34388">
    <property type="entry name" value="DNA POLYMERASE III SUBUNIT DELTA"/>
    <property type="match status" value="1"/>
</dbReference>
<dbReference type="Proteomes" id="UP000077317">
    <property type="component" value="Chromosome"/>
</dbReference>
<dbReference type="InterPro" id="IPR027417">
    <property type="entry name" value="P-loop_NTPase"/>
</dbReference>
<keyword evidence="3" id="KW-0808">Transferase</keyword>
<reference evidence="12" key="2">
    <citation type="submission" date="2016-03" db="EMBL/GenBank/DDBJ databases">
        <title>Streptococcus antelopensis sp. nov., isolated from the feces of the Tibetan antelope (Pantholops hodgsonii) in Hoh Xil National Nature Reserve, Qinghai, China.</title>
        <authorList>
            <person name="Bai X."/>
        </authorList>
    </citation>
    <scope>NUCLEOTIDE SEQUENCE [LARGE SCALE GENOMIC DNA]</scope>
    <source>
        <strain evidence="12">TA 26</strain>
    </source>
</reference>
<dbReference type="PANTHER" id="PTHR34388:SF1">
    <property type="entry name" value="DNA POLYMERASE III SUBUNIT DELTA"/>
    <property type="match status" value="1"/>
</dbReference>
<dbReference type="NCBIfam" id="TIGR01128">
    <property type="entry name" value="holA"/>
    <property type="match status" value="1"/>
</dbReference>
<dbReference type="GO" id="GO:0009360">
    <property type="term" value="C:DNA polymerase III complex"/>
    <property type="evidence" value="ECO:0007669"/>
    <property type="project" value="InterPro"/>
</dbReference>
<feature type="domain" description="DNA polymerase III delta N-terminal" evidence="9">
    <location>
        <begin position="21"/>
        <end position="142"/>
    </location>
</feature>
<evidence type="ECO:0000256" key="8">
    <source>
        <dbReference type="ARBA" id="ARBA00049244"/>
    </source>
</evidence>
<dbReference type="SUPFAM" id="SSF48019">
    <property type="entry name" value="post-AAA+ oligomerization domain-like"/>
    <property type="match status" value="1"/>
</dbReference>
<evidence type="ECO:0000256" key="2">
    <source>
        <dbReference type="ARBA" id="ARBA00017703"/>
    </source>
</evidence>
<evidence type="ECO:0000256" key="4">
    <source>
        <dbReference type="ARBA" id="ARBA00022695"/>
    </source>
</evidence>
<dbReference type="Pfam" id="PF06144">
    <property type="entry name" value="DNA_pol3_delta"/>
    <property type="match status" value="1"/>
</dbReference>
<dbReference type="Pfam" id="PF21694">
    <property type="entry name" value="DNA_pol3_delta_C"/>
    <property type="match status" value="1"/>
</dbReference>
<evidence type="ECO:0000256" key="5">
    <source>
        <dbReference type="ARBA" id="ARBA00022705"/>
    </source>
</evidence>
<dbReference type="KEGG" id="spat:A0O21_06505"/>
<dbReference type="OrthoDB" id="9775929at2"/>
<gene>
    <name evidence="11" type="ORF">A0O21_06505</name>
</gene>
<dbReference type="GO" id="GO:0006261">
    <property type="term" value="P:DNA-templated DNA replication"/>
    <property type="evidence" value="ECO:0007669"/>
    <property type="project" value="TreeGrafter"/>
</dbReference>
<name>A0A172Q889_9STRE</name>
<evidence type="ECO:0000313" key="11">
    <source>
        <dbReference type="EMBL" id="AND79699.1"/>
    </source>
</evidence>
<feature type="domain" description="DNA polymerase III delta subunit-like C-terminal" evidence="10">
    <location>
        <begin position="214"/>
        <end position="340"/>
    </location>
</feature>
<sequence length="350" mass="40090">MLAIEKIEHLRKESLRPITVLSGEDWGQYSQMKQLLMERIAFSTSDLSYSYFDMAETDYQEAEMDLESLPFFSDEKIVIFDNFLDLTTAKKTFLDEASLKRFEAYLENPVASTRLLILAPGKLDGKRRIVKLLKRDAQVFEAGPIKEAELRTYFQKIAHQNGLVFEKGVFDELLLKSNFDFSEIVKNLQFLTAYKKDGQVTASDVVQAIPKTLQDNIFELTQLILGGKIDMARELLRDLRLQGEDDIKLIAVMIGQFRMFIQVKILSGQGKNEQQITADLSDYLGRRVNPYQVKFALRDSRTLSLPFLKQAVADLIETDYMIKKGVYDKAYLFDLALLKIISSKSKLSAN</sequence>
<reference evidence="11 12" key="1">
    <citation type="journal article" date="2016" name="Int. J. Syst. Evol. Microbiol.">
        <title>Streptococcuspantholopis sp. nov., isolated from faeces of the Tibetan antelope (Pantholops hodgsonii).</title>
        <authorList>
            <person name="Bai X."/>
            <person name="Xiong Y."/>
            <person name="Lu S."/>
            <person name="Jin D."/>
            <person name="Lai X."/>
            <person name="Yang J."/>
            <person name="Niu L."/>
            <person name="Hu S."/>
            <person name="Meng X."/>
            <person name="Pu J."/>
            <person name="Ye C."/>
            <person name="Xu J."/>
        </authorList>
    </citation>
    <scope>NUCLEOTIDE SEQUENCE [LARGE SCALE GENOMIC DNA]</scope>
    <source>
        <strain evidence="11 12">TA 26</strain>
    </source>
</reference>
<evidence type="ECO:0000256" key="6">
    <source>
        <dbReference type="ARBA" id="ARBA00022932"/>
    </source>
</evidence>
<comment type="similarity">
    <text evidence="7">Belongs to the DNA polymerase HolA subunit family.</text>
</comment>
<protein>
    <recommendedName>
        <fullName evidence="2">DNA polymerase III subunit delta</fullName>
        <ecNumber evidence="1">2.7.7.7</ecNumber>
    </recommendedName>
</protein>
<dbReference type="Gene3D" id="3.40.50.300">
    <property type="entry name" value="P-loop containing nucleotide triphosphate hydrolases"/>
    <property type="match status" value="1"/>
</dbReference>